<protein>
    <submittedName>
        <fullName evidence="1">HEAT repeat domain-containing protein</fullName>
    </submittedName>
</protein>
<reference evidence="1 2" key="1">
    <citation type="submission" date="2024-03" db="EMBL/GenBank/DDBJ databases">
        <title>Human intestinal bacterial collection.</title>
        <authorList>
            <person name="Pauvert C."/>
            <person name="Hitch T.C.A."/>
            <person name="Clavel T."/>
        </authorList>
    </citation>
    <scope>NUCLEOTIDE SEQUENCE [LARGE SCALE GENOMIC DNA]</scope>
    <source>
        <strain evidence="1 2">CLA-AA-H255</strain>
    </source>
</reference>
<evidence type="ECO:0000313" key="1">
    <source>
        <dbReference type="EMBL" id="MEQ2380694.1"/>
    </source>
</evidence>
<accession>A0ABV1BYQ7</accession>
<dbReference type="Pfam" id="PF13646">
    <property type="entry name" value="HEAT_2"/>
    <property type="match status" value="1"/>
</dbReference>
<dbReference type="Gene3D" id="1.25.10.10">
    <property type="entry name" value="Leucine-rich Repeat Variant"/>
    <property type="match status" value="1"/>
</dbReference>
<gene>
    <name evidence="1" type="ORF">WMO14_12605</name>
</gene>
<dbReference type="InterPro" id="IPR016024">
    <property type="entry name" value="ARM-type_fold"/>
</dbReference>
<proteinExistence type="predicted"/>
<dbReference type="InterPro" id="IPR011989">
    <property type="entry name" value="ARM-like"/>
</dbReference>
<dbReference type="Proteomes" id="UP001442364">
    <property type="component" value="Unassembled WGS sequence"/>
</dbReference>
<dbReference type="RefSeq" id="WP_022502922.1">
    <property type="nucleotide sequence ID" value="NZ_DAWCMB010000325.1"/>
</dbReference>
<sequence length="113" mass="13035">MLFKKDINKKIEHLVKKNDFYAVADYVYGTKEEKLDLAKALGTNDNNSSVDLLLRLVDDKDDDVVYAACEALRNVGSEHNTADLLEKLNNLPKEKEHLREEISRTVQELHHRN</sequence>
<keyword evidence="2" id="KW-1185">Reference proteome</keyword>
<dbReference type="EMBL" id="JBBMER010000012">
    <property type="protein sequence ID" value="MEQ2380694.1"/>
    <property type="molecule type" value="Genomic_DNA"/>
</dbReference>
<name>A0ABV1BYQ7_9FIRM</name>
<dbReference type="SUPFAM" id="SSF48371">
    <property type="entry name" value="ARM repeat"/>
    <property type="match status" value="1"/>
</dbReference>
<organism evidence="1 2">
    <name type="scientific">[Lactobacillus] rogosae</name>
    <dbReference type="NCBI Taxonomy" id="706562"/>
    <lineage>
        <taxon>Bacteria</taxon>
        <taxon>Bacillati</taxon>
        <taxon>Bacillota</taxon>
        <taxon>Clostridia</taxon>
        <taxon>Lachnospirales</taxon>
        <taxon>Lachnospiraceae</taxon>
        <taxon>Lachnospira</taxon>
    </lineage>
</organism>
<evidence type="ECO:0000313" key="2">
    <source>
        <dbReference type="Proteomes" id="UP001442364"/>
    </source>
</evidence>
<comment type="caution">
    <text evidence="1">The sequence shown here is derived from an EMBL/GenBank/DDBJ whole genome shotgun (WGS) entry which is preliminary data.</text>
</comment>